<protein>
    <submittedName>
        <fullName evidence="2">Uncharacterized protein</fullName>
    </submittedName>
</protein>
<evidence type="ECO:0000256" key="1">
    <source>
        <dbReference type="SAM" id="MobiDB-lite"/>
    </source>
</evidence>
<dbReference type="Proteomes" id="UP001058974">
    <property type="component" value="Chromosome 4"/>
</dbReference>
<feature type="compositionally biased region" description="Acidic residues" evidence="1">
    <location>
        <begin position="63"/>
        <end position="83"/>
    </location>
</feature>
<comment type="caution">
    <text evidence="2">The sequence shown here is derived from an EMBL/GenBank/DDBJ whole genome shotgun (WGS) entry which is preliminary data.</text>
</comment>
<evidence type="ECO:0000313" key="2">
    <source>
        <dbReference type="EMBL" id="KAI5420069.1"/>
    </source>
</evidence>
<feature type="compositionally biased region" description="Acidic residues" evidence="1">
    <location>
        <begin position="116"/>
        <end position="125"/>
    </location>
</feature>
<gene>
    <name evidence="2" type="ORF">KIW84_044023</name>
</gene>
<proteinExistence type="predicted"/>
<keyword evidence="3" id="KW-1185">Reference proteome</keyword>
<sequence>MEFVGGINKKGRIFGLAYQVAAIKSSGKNNISNDAISSEEVAALKDKVQALTDQLQQKTLEQEREDDDDIGKEGDEDDDDIGNEGDIGMKEDDVGMEEEDDINNEGENDNQNMGDENMDDDIFMD</sequence>
<accession>A0A9D5AVB7</accession>
<reference evidence="2 3" key="1">
    <citation type="journal article" date="2022" name="Nat. Genet.">
        <title>Improved pea reference genome and pan-genome highlight genomic features and evolutionary characteristics.</title>
        <authorList>
            <person name="Yang T."/>
            <person name="Liu R."/>
            <person name="Luo Y."/>
            <person name="Hu S."/>
            <person name="Wang D."/>
            <person name="Wang C."/>
            <person name="Pandey M.K."/>
            <person name="Ge S."/>
            <person name="Xu Q."/>
            <person name="Li N."/>
            <person name="Li G."/>
            <person name="Huang Y."/>
            <person name="Saxena R.K."/>
            <person name="Ji Y."/>
            <person name="Li M."/>
            <person name="Yan X."/>
            <person name="He Y."/>
            <person name="Liu Y."/>
            <person name="Wang X."/>
            <person name="Xiang C."/>
            <person name="Varshney R.K."/>
            <person name="Ding H."/>
            <person name="Gao S."/>
            <person name="Zong X."/>
        </authorList>
    </citation>
    <scope>NUCLEOTIDE SEQUENCE [LARGE SCALE GENOMIC DNA]</scope>
    <source>
        <strain evidence="2 3">cv. Zhongwan 6</strain>
    </source>
</reference>
<feature type="region of interest" description="Disordered" evidence="1">
    <location>
        <begin position="54"/>
        <end position="125"/>
    </location>
</feature>
<evidence type="ECO:0000313" key="3">
    <source>
        <dbReference type="Proteomes" id="UP001058974"/>
    </source>
</evidence>
<organism evidence="2 3">
    <name type="scientific">Pisum sativum</name>
    <name type="common">Garden pea</name>
    <name type="synonym">Lathyrus oleraceus</name>
    <dbReference type="NCBI Taxonomy" id="3888"/>
    <lineage>
        <taxon>Eukaryota</taxon>
        <taxon>Viridiplantae</taxon>
        <taxon>Streptophyta</taxon>
        <taxon>Embryophyta</taxon>
        <taxon>Tracheophyta</taxon>
        <taxon>Spermatophyta</taxon>
        <taxon>Magnoliopsida</taxon>
        <taxon>eudicotyledons</taxon>
        <taxon>Gunneridae</taxon>
        <taxon>Pentapetalae</taxon>
        <taxon>rosids</taxon>
        <taxon>fabids</taxon>
        <taxon>Fabales</taxon>
        <taxon>Fabaceae</taxon>
        <taxon>Papilionoideae</taxon>
        <taxon>50 kb inversion clade</taxon>
        <taxon>NPAAA clade</taxon>
        <taxon>Hologalegina</taxon>
        <taxon>IRL clade</taxon>
        <taxon>Fabeae</taxon>
        <taxon>Lathyrus</taxon>
    </lineage>
</organism>
<dbReference type="AlphaFoldDB" id="A0A9D5AVB7"/>
<dbReference type="Gramene" id="Psat04G0402300-T1">
    <property type="protein sequence ID" value="KAI5420069.1"/>
    <property type="gene ID" value="KIW84_044023"/>
</dbReference>
<feature type="compositionally biased region" description="Acidic residues" evidence="1">
    <location>
        <begin position="94"/>
        <end position="108"/>
    </location>
</feature>
<dbReference type="EMBL" id="JAMSHJ010000004">
    <property type="protein sequence ID" value="KAI5420069.1"/>
    <property type="molecule type" value="Genomic_DNA"/>
</dbReference>
<name>A0A9D5AVB7_PEA</name>